<dbReference type="Pfam" id="PF01739">
    <property type="entry name" value="CheR"/>
    <property type="match status" value="1"/>
</dbReference>
<evidence type="ECO:0000313" key="3">
    <source>
        <dbReference type="Proteomes" id="UP000242561"/>
    </source>
</evidence>
<dbReference type="KEGG" id="sphl:LPB140_07490"/>
<dbReference type="EMBL" id="CP018154">
    <property type="protein sequence ID" value="APG62656.1"/>
    <property type="molecule type" value="Genomic_DNA"/>
</dbReference>
<dbReference type="InterPro" id="IPR000780">
    <property type="entry name" value="CheR_MeTrfase"/>
</dbReference>
<evidence type="ECO:0000313" key="2">
    <source>
        <dbReference type="EMBL" id="APG62656.1"/>
    </source>
</evidence>
<dbReference type="RefSeq" id="WP_072559305.1">
    <property type="nucleotide sequence ID" value="NZ_CP018154.1"/>
</dbReference>
<sequence>MNMISNHDATFLSNMLEQNSGQAISPSRQWRFEATLKPILRENSIPDIATLVKLLASNSSQNLKNQCVEAMINNESSFFRDQPNFALLTGPVLDNVREQNIDSKHIRIWSAACSHGQEPYSIAMSILQNQEKWRGWTVEILATDISMSALQKAKTGQYSQFEVQRGLPVGLMIKYFTQNGDQWTISEHVRNMVHFEKQNLLEKSLSIGKFDIILCRNILMYFNSDNKHKVLSNISYNLKPDGFVMLGSAETVIGQSDELVSSNCFRGFYCINR</sequence>
<dbReference type="InterPro" id="IPR029063">
    <property type="entry name" value="SAM-dependent_MTases_sf"/>
</dbReference>
<dbReference type="AlphaFoldDB" id="A0A1L3JC06"/>
<dbReference type="PROSITE" id="PS50123">
    <property type="entry name" value="CHER"/>
    <property type="match status" value="1"/>
</dbReference>
<feature type="domain" description="CheR-type methyltransferase" evidence="1">
    <location>
        <begin position="1"/>
        <end position="273"/>
    </location>
</feature>
<accession>A0A1L3JC06</accession>
<dbReference type="STRING" id="1913578.LPB140_07490"/>
<proteinExistence type="predicted"/>
<dbReference type="GO" id="GO:0008757">
    <property type="term" value="F:S-adenosylmethionine-dependent methyltransferase activity"/>
    <property type="evidence" value="ECO:0007669"/>
    <property type="project" value="InterPro"/>
</dbReference>
<dbReference type="SMART" id="SM00138">
    <property type="entry name" value="MeTrc"/>
    <property type="match status" value="1"/>
</dbReference>
<gene>
    <name evidence="2" type="ORF">LPB140_07490</name>
</gene>
<organism evidence="2 3">
    <name type="scientific">Sphingorhabdus lutea</name>
    <dbReference type="NCBI Taxonomy" id="1913578"/>
    <lineage>
        <taxon>Bacteria</taxon>
        <taxon>Pseudomonadati</taxon>
        <taxon>Pseudomonadota</taxon>
        <taxon>Alphaproteobacteria</taxon>
        <taxon>Sphingomonadales</taxon>
        <taxon>Sphingomonadaceae</taxon>
        <taxon>Sphingorhabdus</taxon>
    </lineage>
</organism>
<reference evidence="2 3" key="1">
    <citation type="submission" date="2016-11" db="EMBL/GenBank/DDBJ databases">
        <title>Sphingorhabdus sp. LPB0140, isolated from marine environment.</title>
        <authorList>
            <person name="Kim E."/>
            <person name="Yi H."/>
        </authorList>
    </citation>
    <scope>NUCLEOTIDE SEQUENCE [LARGE SCALE GENOMIC DNA]</scope>
    <source>
        <strain evidence="2 3">LPB0140</strain>
    </source>
</reference>
<dbReference type="PANTHER" id="PTHR24422:SF21">
    <property type="entry name" value="CHEMOTAXIS PROTEIN METHYLTRANSFERASE 1"/>
    <property type="match status" value="1"/>
</dbReference>
<dbReference type="InterPro" id="IPR022642">
    <property type="entry name" value="CheR_C"/>
</dbReference>
<dbReference type="PANTHER" id="PTHR24422">
    <property type="entry name" value="CHEMOTAXIS PROTEIN METHYLTRANSFERASE"/>
    <property type="match status" value="1"/>
</dbReference>
<dbReference type="OrthoDB" id="9816309at2"/>
<dbReference type="PRINTS" id="PR00996">
    <property type="entry name" value="CHERMTFRASE"/>
</dbReference>
<protein>
    <recommendedName>
        <fullName evidence="1">CheR-type methyltransferase domain-containing protein</fullName>
    </recommendedName>
</protein>
<dbReference type="Gene3D" id="3.40.50.150">
    <property type="entry name" value="Vaccinia Virus protein VP39"/>
    <property type="match status" value="1"/>
</dbReference>
<evidence type="ECO:0000259" key="1">
    <source>
        <dbReference type="PROSITE" id="PS50123"/>
    </source>
</evidence>
<dbReference type="Proteomes" id="UP000242561">
    <property type="component" value="Chromosome"/>
</dbReference>
<name>A0A1L3JC06_9SPHN</name>
<keyword evidence="3" id="KW-1185">Reference proteome</keyword>
<dbReference type="SUPFAM" id="SSF53335">
    <property type="entry name" value="S-adenosyl-L-methionine-dependent methyltransferases"/>
    <property type="match status" value="1"/>
</dbReference>
<dbReference type="InterPro" id="IPR050903">
    <property type="entry name" value="Bact_Chemotaxis_MeTrfase"/>
</dbReference>